<dbReference type="InterPro" id="IPR036412">
    <property type="entry name" value="HAD-like_sf"/>
</dbReference>
<sequence>MIKHIFLDMDGTLLNSSGQVDQRNIDAIINSEISVTLVSARAPMEMSTAISQLQLRTTQIGFNGGLLFMPNVQGLKIIQDSAIHPADFKTVFDLVETHFPSVSLSYYDSTKWYSKKVDRGIQFEQRLTHQSPTLINELTPDKTKVYKIMMIVFDPTVMTKLLAALRALKIDGISIQQSGDLYLEITSRDAKKSHGISQILASEHLDKSETAAFGDGYNDLPMFESVGVPIVMENALPDIKALGKFVTKSNDDAGVAYGIQHFI</sequence>
<dbReference type="EMBL" id="JQBX01000026">
    <property type="protein sequence ID" value="KRN93115.1"/>
    <property type="molecule type" value="Genomic_DNA"/>
</dbReference>
<proteinExistence type="predicted"/>
<dbReference type="AlphaFoldDB" id="A0A0R2KUF1"/>
<dbReference type="NCBIfam" id="TIGR00099">
    <property type="entry name" value="Cof-subfamily"/>
    <property type="match status" value="1"/>
</dbReference>
<dbReference type="SFLD" id="SFLDS00003">
    <property type="entry name" value="Haloacid_Dehalogenase"/>
    <property type="match status" value="1"/>
</dbReference>
<evidence type="ECO:0000313" key="1">
    <source>
        <dbReference type="EMBL" id="KRN93115.1"/>
    </source>
</evidence>
<dbReference type="STRING" id="331679.IV81_GL000965"/>
<accession>A0A0R2KUF1</accession>
<dbReference type="InterPro" id="IPR023214">
    <property type="entry name" value="HAD_sf"/>
</dbReference>
<dbReference type="InterPro" id="IPR000150">
    <property type="entry name" value="Cof"/>
</dbReference>
<dbReference type="Proteomes" id="UP000051859">
    <property type="component" value="Unassembled WGS sequence"/>
</dbReference>
<gene>
    <name evidence="1" type="ORF">IV81_GL000965</name>
</gene>
<dbReference type="GO" id="GO:0000287">
    <property type="term" value="F:magnesium ion binding"/>
    <property type="evidence" value="ECO:0007669"/>
    <property type="project" value="TreeGrafter"/>
</dbReference>
<evidence type="ECO:0000313" key="2">
    <source>
        <dbReference type="Proteomes" id="UP000051859"/>
    </source>
</evidence>
<dbReference type="Gene3D" id="3.30.1240.10">
    <property type="match status" value="1"/>
</dbReference>
<keyword evidence="2" id="KW-1185">Reference proteome</keyword>
<dbReference type="RefSeq" id="WP_057804241.1">
    <property type="nucleotide sequence ID" value="NZ_JQBX01000026.1"/>
</dbReference>
<keyword evidence="1" id="KW-0378">Hydrolase</keyword>
<dbReference type="InterPro" id="IPR006379">
    <property type="entry name" value="HAD-SF_hydro_IIB"/>
</dbReference>
<dbReference type="NCBIfam" id="TIGR01484">
    <property type="entry name" value="HAD-SF-IIB"/>
    <property type="match status" value="1"/>
</dbReference>
<dbReference type="PROSITE" id="PS01229">
    <property type="entry name" value="COF_2"/>
    <property type="match status" value="1"/>
</dbReference>
<dbReference type="PATRIC" id="fig|331679.3.peg.974"/>
<protein>
    <submittedName>
        <fullName evidence="1">Cof-like hydrolase</fullName>
    </submittedName>
</protein>
<dbReference type="PANTHER" id="PTHR10000">
    <property type="entry name" value="PHOSPHOSERINE PHOSPHATASE"/>
    <property type="match status" value="1"/>
</dbReference>
<organism evidence="1 2">
    <name type="scientific">Pediococcus stilesii</name>
    <dbReference type="NCBI Taxonomy" id="331679"/>
    <lineage>
        <taxon>Bacteria</taxon>
        <taxon>Bacillati</taxon>
        <taxon>Bacillota</taxon>
        <taxon>Bacilli</taxon>
        <taxon>Lactobacillales</taxon>
        <taxon>Lactobacillaceae</taxon>
        <taxon>Pediococcus</taxon>
    </lineage>
</organism>
<comment type="caution">
    <text evidence="1">The sequence shown here is derived from an EMBL/GenBank/DDBJ whole genome shotgun (WGS) entry which is preliminary data.</text>
</comment>
<dbReference type="SUPFAM" id="SSF56784">
    <property type="entry name" value="HAD-like"/>
    <property type="match status" value="1"/>
</dbReference>
<dbReference type="GO" id="GO:0005829">
    <property type="term" value="C:cytosol"/>
    <property type="evidence" value="ECO:0007669"/>
    <property type="project" value="TreeGrafter"/>
</dbReference>
<dbReference type="Gene3D" id="3.40.50.1000">
    <property type="entry name" value="HAD superfamily/HAD-like"/>
    <property type="match status" value="1"/>
</dbReference>
<dbReference type="SFLD" id="SFLDG01140">
    <property type="entry name" value="C2.B:_Phosphomannomutase_and_P"/>
    <property type="match status" value="1"/>
</dbReference>
<dbReference type="PANTHER" id="PTHR10000:SF8">
    <property type="entry name" value="HAD SUPERFAMILY HYDROLASE-LIKE, TYPE 3"/>
    <property type="match status" value="1"/>
</dbReference>
<name>A0A0R2KUF1_9LACO</name>
<reference evidence="1 2" key="1">
    <citation type="journal article" date="2015" name="Genome Announc.">
        <title>Expanding the biotechnology potential of lactobacilli through comparative genomics of 213 strains and associated genera.</title>
        <authorList>
            <person name="Sun Z."/>
            <person name="Harris H.M."/>
            <person name="McCann A."/>
            <person name="Guo C."/>
            <person name="Argimon S."/>
            <person name="Zhang W."/>
            <person name="Yang X."/>
            <person name="Jeffery I.B."/>
            <person name="Cooney J.C."/>
            <person name="Kagawa T.F."/>
            <person name="Liu W."/>
            <person name="Song Y."/>
            <person name="Salvetti E."/>
            <person name="Wrobel A."/>
            <person name="Rasinkangas P."/>
            <person name="Parkhill J."/>
            <person name="Rea M.C."/>
            <person name="O'Sullivan O."/>
            <person name="Ritari J."/>
            <person name="Douillard F.P."/>
            <person name="Paul Ross R."/>
            <person name="Yang R."/>
            <person name="Briner A.E."/>
            <person name="Felis G.E."/>
            <person name="de Vos W.M."/>
            <person name="Barrangou R."/>
            <person name="Klaenhammer T.R."/>
            <person name="Caufield P.W."/>
            <person name="Cui Y."/>
            <person name="Zhang H."/>
            <person name="O'Toole P.W."/>
        </authorList>
    </citation>
    <scope>NUCLEOTIDE SEQUENCE [LARGE SCALE GENOMIC DNA]</scope>
    <source>
        <strain evidence="1 2">DSM 18001</strain>
    </source>
</reference>
<dbReference type="Pfam" id="PF08282">
    <property type="entry name" value="Hydrolase_3"/>
    <property type="match status" value="1"/>
</dbReference>
<dbReference type="GO" id="GO:0016791">
    <property type="term" value="F:phosphatase activity"/>
    <property type="evidence" value="ECO:0007669"/>
    <property type="project" value="TreeGrafter"/>
</dbReference>